<dbReference type="InterPro" id="IPR023213">
    <property type="entry name" value="CAT-like_dom_sf"/>
</dbReference>
<organism evidence="2 3">
    <name type="scientific">Carpinus fangiana</name>
    <dbReference type="NCBI Taxonomy" id="176857"/>
    <lineage>
        <taxon>Eukaryota</taxon>
        <taxon>Viridiplantae</taxon>
        <taxon>Streptophyta</taxon>
        <taxon>Embryophyta</taxon>
        <taxon>Tracheophyta</taxon>
        <taxon>Spermatophyta</taxon>
        <taxon>Magnoliopsida</taxon>
        <taxon>eudicotyledons</taxon>
        <taxon>Gunneridae</taxon>
        <taxon>Pentapetalae</taxon>
        <taxon>rosids</taxon>
        <taxon>fabids</taxon>
        <taxon>Fagales</taxon>
        <taxon>Betulaceae</taxon>
        <taxon>Carpinus</taxon>
    </lineage>
</organism>
<proteinExistence type="inferred from homology"/>
<dbReference type="OrthoDB" id="671439at2759"/>
<dbReference type="Proteomes" id="UP000327013">
    <property type="component" value="Chromosome 5"/>
</dbReference>
<dbReference type="PANTHER" id="PTHR31642:SF145">
    <property type="entry name" value="BRASSINOSTEROID-RELATED ACYLTRANSFERASE 1"/>
    <property type="match status" value="1"/>
</dbReference>
<protein>
    <submittedName>
        <fullName evidence="2">Uncharacterized protein</fullName>
    </submittedName>
</protein>
<keyword evidence="3" id="KW-1185">Reference proteome</keyword>
<name>A0A5N6R5X9_9ROSI</name>
<dbReference type="EMBL" id="CM017325">
    <property type="protein sequence ID" value="KAE8056296.1"/>
    <property type="molecule type" value="Genomic_DNA"/>
</dbReference>
<evidence type="ECO:0000313" key="3">
    <source>
        <dbReference type="Proteomes" id="UP000327013"/>
    </source>
</evidence>
<comment type="similarity">
    <text evidence="1">Belongs to the plant acyltransferase family.</text>
</comment>
<gene>
    <name evidence="2" type="ORF">FH972_013080</name>
</gene>
<dbReference type="InterPro" id="IPR050317">
    <property type="entry name" value="Plant_Fungal_Acyltransferase"/>
</dbReference>
<sequence>MATQLENYQTVSVTKTVSVHPKALLHPQKILSLSNLDRQCPHLMYLVFFYKPSPAYKNLSLNLVFSSLKSGLEETLLTWYPAAGRLCPNQGDGKLDLWCNNDGAVLVEAVTHVKISELGDLAQYNKFFEKLVYKPVFDGNFSKMPLVVAQVTKFGCGGYSIGIGVSHSLFDGPASYDFLCAWASNSAIMKGKGGLDQLQQPVHERGKLLVGNSLQAPNILTTKSSKSSNSPTRAAAIDHLYQLIMQAAAADHHNLSDVGCSSQKSYLLRTFHLSSAMIESLKRKVSGKRGGSFSCSSFEVVAAHLWKSRTRALGLGKETMVCLQFAVDTRNKIVPPLPKGFSGNAYVLASVALTAGALGEESHESIVEKIREAKNSVSNDYVKAYVEALEGPQATLPPLMELTLVSDWTRMPFHKISFLHGEAAYAFPLVPPIPHVAYFMQSPADNKAIDVWIGLLPRALNSFSHYFLNGLQ</sequence>
<dbReference type="Gene3D" id="3.30.559.10">
    <property type="entry name" value="Chloramphenicol acetyltransferase-like domain"/>
    <property type="match status" value="2"/>
</dbReference>
<dbReference type="GO" id="GO:0016747">
    <property type="term" value="F:acyltransferase activity, transferring groups other than amino-acyl groups"/>
    <property type="evidence" value="ECO:0007669"/>
    <property type="project" value="TreeGrafter"/>
</dbReference>
<dbReference type="Pfam" id="PF02458">
    <property type="entry name" value="Transferase"/>
    <property type="match status" value="1"/>
</dbReference>
<accession>A0A5N6R5X9</accession>
<reference evidence="2 3" key="1">
    <citation type="submission" date="2019-06" db="EMBL/GenBank/DDBJ databases">
        <title>A chromosomal-level reference genome of Carpinus fangiana (Coryloideae, Betulaceae).</title>
        <authorList>
            <person name="Yang X."/>
            <person name="Wang Z."/>
            <person name="Zhang L."/>
            <person name="Hao G."/>
            <person name="Liu J."/>
            <person name="Yang Y."/>
        </authorList>
    </citation>
    <scope>NUCLEOTIDE SEQUENCE [LARGE SCALE GENOMIC DNA]</scope>
    <source>
        <strain evidence="2">Cfa_2016G</strain>
        <tissue evidence="2">Leaf</tissue>
    </source>
</reference>
<dbReference type="AlphaFoldDB" id="A0A5N6R5X9"/>
<evidence type="ECO:0000313" key="2">
    <source>
        <dbReference type="EMBL" id="KAE8056296.1"/>
    </source>
</evidence>
<dbReference type="PANTHER" id="PTHR31642">
    <property type="entry name" value="TRICHOTHECENE 3-O-ACETYLTRANSFERASE"/>
    <property type="match status" value="1"/>
</dbReference>
<evidence type="ECO:0000256" key="1">
    <source>
        <dbReference type="ARBA" id="ARBA00009861"/>
    </source>
</evidence>